<dbReference type="AlphaFoldDB" id="H2AU74"/>
<dbReference type="GO" id="GO:0051082">
    <property type="term" value="F:unfolded protein binding"/>
    <property type="evidence" value="ECO:0007669"/>
    <property type="project" value="EnsemblFungi"/>
</dbReference>
<protein>
    <recommendedName>
        <fullName evidence="5">Inorganic phosphate transporter PHO86</fullName>
    </recommendedName>
</protein>
<dbReference type="GO" id="GO:0006457">
    <property type="term" value="P:protein folding"/>
    <property type="evidence" value="ECO:0007669"/>
    <property type="project" value="EnsemblFungi"/>
</dbReference>
<evidence type="ECO:0008006" key="5">
    <source>
        <dbReference type="Google" id="ProtNLM"/>
    </source>
</evidence>
<gene>
    <name evidence="3" type="primary">KAFR0D02760</name>
    <name evidence="3" type="ORF">KAFR_0D02760</name>
</gene>
<dbReference type="FunCoup" id="H2AU74">
    <property type="interactions" value="222"/>
</dbReference>
<dbReference type="GO" id="GO:0006888">
    <property type="term" value="P:endoplasmic reticulum to Golgi vesicle-mediated transport"/>
    <property type="evidence" value="ECO:0007669"/>
    <property type="project" value="EnsemblFungi"/>
</dbReference>
<dbReference type="GO" id="GO:0010966">
    <property type="term" value="P:regulation of phosphate transport"/>
    <property type="evidence" value="ECO:0007669"/>
    <property type="project" value="EnsemblFungi"/>
</dbReference>
<keyword evidence="2" id="KW-0472">Membrane</keyword>
<keyword evidence="4" id="KW-1185">Reference proteome</keyword>
<dbReference type="Pfam" id="PF11124">
    <property type="entry name" value="Pho86"/>
    <property type="match status" value="1"/>
</dbReference>
<feature type="region of interest" description="Disordered" evidence="1">
    <location>
        <begin position="1"/>
        <end position="35"/>
    </location>
</feature>
<evidence type="ECO:0000313" key="3">
    <source>
        <dbReference type="EMBL" id="CCF57924.1"/>
    </source>
</evidence>
<dbReference type="Proteomes" id="UP000005220">
    <property type="component" value="Chromosome 4"/>
</dbReference>
<feature type="transmembrane region" description="Helical" evidence="2">
    <location>
        <begin position="120"/>
        <end position="141"/>
    </location>
</feature>
<dbReference type="KEGG" id="kaf:KAFR_0D02760"/>
<dbReference type="HOGENOM" id="CLU_076919_0_0_1"/>
<dbReference type="STRING" id="1071382.H2AU74"/>
<evidence type="ECO:0000256" key="2">
    <source>
        <dbReference type="SAM" id="Phobius"/>
    </source>
</evidence>
<feature type="transmembrane region" description="Helical" evidence="2">
    <location>
        <begin position="71"/>
        <end position="91"/>
    </location>
</feature>
<dbReference type="GeneID" id="13885882"/>
<keyword evidence="2" id="KW-0812">Transmembrane</keyword>
<reference evidence="3 4" key="1">
    <citation type="journal article" date="2011" name="Proc. Natl. Acad. Sci. U.S.A.">
        <title>Evolutionary erosion of yeast sex chromosomes by mating-type switching accidents.</title>
        <authorList>
            <person name="Gordon J.L."/>
            <person name="Armisen D."/>
            <person name="Proux-Wera E."/>
            <person name="Oheigeartaigh S.S."/>
            <person name="Byrne K.P."/>
            <person name="Wolfe K.H."/>
        </authorList>
    </citation>
    <scope>NUCLEOTIDE SEQUENCE [LARGE SCALE GENOMIC DNA]</scope>
    <source>
        <strain evidence="4">ATCC 22294 / BCRC 22015 / CBS 2517 / CECT 1963 / NBRC 1671 / NRRL Y-8276</strain>
    </source>
</reference>
<evidence type="ECO:0000313" key="4">
    <source>
        <dbReference type="Proteomes" id="UP000005220"/>
    </source>
</evidence>
<dbReference type="OrthoDB" id="4082764at2759"/>
<evidence type="ECO:0000256" key="1">
    <source>
        <dbReference type="SAM" id="MobiDB-lite"/>
    </source>
</evidence>
<dbReference type="InterPro" id="IPR024297">
    <property type="entry name" value="Pho86"/>
</dbReference>
<dbReference type="GO" id="GO:0005783">
    <property type="term" value="C:endoplasmic reticulum"/>
    <property type="evidence" value="ECO:0007669"/>
    <property type="project" value="EnsemblFungi"/>
</dbReference>
<accession>H2AU74</accession>
<dbReference type="eggNOG" id="ENOG502QSU5">
    <property type="taxonomic scope" value="Eukaryota"/>
</dbReference>
<dbReference type="InParanoid" id="H2AU74"/>
<dbReference type="EMBL" id="HE650824">
    <property type="protein sequence ID" value="CCF57924.1"/>
    <property type="molecule type" value="Genomic_DNA"/>
</dbReference>
<sequence>MSELSNRAGKKKVKNNGPRVVPQVDASLDKPLDKDAPPTIFQKNLTPEYASAALNLSIDFLKQQQSMANKYLIVHPLTISSIALFLIIFLTPRLVYPSTAPFSSVSTYLLQFIKVNQREVLGALLFTIILTSFLFTFLSRISDHFFKSKIRHIVQKDGEPVFNLNLKSEIPENGSADTNIIIYRGTPISLISVSENNVLSSLDSLVMNINTIGCRQVYTRSGILEDLIDWAMIRTKQVGVTRNKTNKSMKLIIEVYSFDETLKKILQKKGFKLVSKGKLNENRLLGGLFGVKRELWGVQFHIQPRSTQKA</sequence>
<organism evidence="3 4">
    <name type="scientific">Kazachstania africana (strain ATCC 22294 / BCRC 22015 / CBS 2517 / CECT 1963 / NBRC 1671 / NRRL Y-8276)</name>
    <name type="common">Yeast</name>
    <name type="synonym">Kluyveromyces africanus</name>
    <dbReference type="NCBI Taxonomy" id="1071382"/>
    <lineage>
        <taxon>Eukaryota</taxon>
        <taxon>Fungi</taxon>
        <taxon>Dikarya</taxon>
        <taxon>Ascomycota</taxon>
        <taxon>Saccharomycotina</taxon>
        <taxon>Saccharomycetes</taxon>
        <taxon>Saccharomycetales</taxon>
        <taxon>Saccharomycetaceae</taxon>
        <taxon>Kazachstania</taxon>
    </lineage>
</organism>
<proteinExistence type="predicted"/>
<keyword evidence="2" id="KW-1133">Transmembrane helix</keyword>
<name>H2AU74_KAZAF</name>
<dbReference type="RefSeq" id="XP_003957059.1">
    <property type="nucleotide sequence ID" value="XM_003957010.1"/>
</dbReference>